<name>A0A392SQG8_9FABA</name>
<organism evidence="2 3">
    <name type="scientific">Trifolium medium</name>
    <dbReference type="NCBI Taxonomy" id="97028"/>
    <lineage>
        <taxon>Eukaryota</taxon>
        <taxon>Viridiplantae</taxon>
        <taxon>Streptophyta</taxon>
        <taxon>Embryophyta</taxon>
        <taxon>Tracheophyta</taxon>
        <taxon>Spermatophyta</taxon>
        <taxon>Magnoliopsida</taxon>
        <taxon>eudicotyledons</taxon>
        <taxon>Gunneridae</taxon>
        <taxon>Pentapetalae</taxon>
        <taxon>rosids</taxon>
        <taxon>fabids</taxon>
        <taxon>Fabales</taxon>
        <taxon>Fabaceae</taxon>
        <taxon>Papilionoideae</taxon>
        <taxon>50 kb inversion clade</taxon>
        <taxon>NPAAA clade</taxon>
        <taxon>Hologalegina</taxon>
        <taxon>IRL clade</taxon>
        <taxon>Trifolieae</taxon>
        <taxon>Trifolium</taxon>
    </lineage>
</organism>
<reference evidence="2 3" key="1">
    <citation type="journal article" date="2018" name="Front. Plant Sci.">
        <title>Red Clover (Trifolium pratense) and Zigzag Clover (T. medium) - A Picture of Genomic Similarities and Differences.</title>
        <authorList>
            <person name="Dluhosova J."/>
            <person name="Istvanek J."/>
            <person name="Nedelnik J."/>
            <person name="Repkova J."/>
        </authorList>
    </citation>
    <scope>NUCLEOTIDE SEQUENCE [LARGE SCALE GENOMIC DNA]</scope>
    <source>
        <strain evidence="3">cv. 10/8</strain>
        <tissue evidence="2">Leaf</tissue>
    </source>
</reference>
<evidence type="ECO:0000313" key="2">
    <source>
        <dbReference type="EMBL" id="MCI50929.1"/>
    </source>
</evidence>
<comment type="caution">
    <text evidence="2">The sequence shown here is derived from an EMBL/GenBank/DDBJ whole genome shotgun (WGS) entry which is preliminary data.</text>
</comment>
<dbReference type="EMBL" id="LXQA010424204">
    <property type="protein sequence ID" value="MCI50929.1"/>
    <property type="molecule type" value="Genomic_DNA"/>
</dbReference>
<sequence length="60" mass="6962">MTSNRPHSTSPSDHIQCYFQIHFWLAKRPPARDGERQQKVQGSKRLAARVVAEREEARDS</sequence>
<feature type="compositionally biased region" description="Basic and acidic residues" evidence="1">
    <location>
        <begin position="51"/>
        <end position="60"/>
    </location>
</feature>
<dbReference type="AlphaFoldDB" id="A0A392SQG8"/>
<accession>A0A392SQG8</accession>
<dbReference type="Proteomes" id="UP000265520">
    <property type="component" value="Unassembled WGS sequence"/>
</dbReference>
<evidence type="ECO:0000256" key="1">
    <source>
        <dbReference type="SAM" id="MobiDB-lite"/>
    </source>
</evidence>
<proteinExistence type="predicted"/>
<keyword evidence="3" id="KW-1185">Reference proteome</keyword>
<evidence type="ECO:0000313" key="3">
    <source>
        <dbReference type="Proteomes" id="UP000265520"/>
    </source>
</evidence>
<protein>
    <submittedName>
        <fullName evidence="2">Uncharacterized protein</fullName>
    </submittedName>
</protein>
<feature type="non-terminal residue" evidence="2">
    <location>
        <position position="60"/>
    </location>
</feature>
<feature type="region of interest" description="Disordered" evidence="1">
    <location>
        <begin position="31"/>
        <end position="60"/>
    </location>
</feature>